<evidence type="ECO:0000313" key="2">
    <source>
        <dbReference type="Proteomes" id="UP000282613"/>
    </source>
</evidence>
<gene>
    <name evidence="1" type="ORF">TASK_LOCUS1481</name>
</gene>
<accession>A0A0R3VVQ5</accession>
<dbReference type="AlphaFoldDB" id="A0A0R3VVQ5"/>
<protein>
    <submittedName>
        <fullName evidence="3">EF-hand domain-containing protein</fullName>
    </submittedName>
</protein>
<proteinExistence type="predicted"/>
<organism evidence="3">
    <name type="scientific">Taenia asiatica</name>
    <name type="common">Asian tapeworm</name>
    <dbReference type="NCBI Taxonomy" id="60517"/>
    <lineage>
        <taxon>Eukaryota</taxon>
        <taxon>Metazoa</taxon>
        <taxon>Spiralia</taxon>
        <taxon>Lophotrochozoa</taxon>
        <taxon>Platyhelminthes</taxon>
        <taxon>Cestoda</taxon>
        <taxon>Eucestoda</taxon>
        <taxon>Cyclophyllidea</taxon>
        <taxon>Taeniidae</taxon>
        <taxon>Taenia</taxon>
    </lineage>
</organism>
<dbReference type="OrthoDB" id="6266953at2759"/>
<reference evidence="3" key="1">
    <citation type="submission" date="2017-02" db="UniProtKB">
        <authorList>
            <consortium name="WormBaseParasite"/>
        </authorList>
    </citation>
    <scope>IDENTIFICATION</scope>
</reference>
<dbReference type="Proteomes" id="UP000282613">
    <property type="component" value="Unassembled WGS sequence"/>
</dbReference>
<evidence type="ECO:0000313" key="3">
    <source>
        <dbReference type="WBParaSite" id="TASK_0000148001-mRNA-1"/>
    </source>
</evidence>
<name>A0A0R3VVQ5_TAEAS</name>
<dbReference type="EMBL" id="UYRS01000395">
    <property type="protein sequence ID" value="VDK23122.1"/>
    <property type="molecule type" value="Genomic_DNA"/>
</dbReference>
<evidence type="ECO:0000313" key="1">
    <source>
        <dbReference type="EMBL" id="VDK23122.1"/>
    </source>
</evidence>
<reference evidence="1 2" key="2">
    <citation type="submission" date="2018-11" db="EMBL/GenBank/DDBJ databases">
        <authorList>
            <consortium name="Pathogen Informatics"/>
        </authorList>
    </citation>
    <scope>NUCLEOTIDE SEQUENCE [LARGE SCALE GENOMIC DNA]</scope>
</reference>
<keyword evidence="2" id="KW-1185">Reference proteome</keyword>
<dbReference type="WBParaSite" id="TASK_0000148001-mRNA-1">
    <property type="protein sequence ID" value="TASK_0000148001-mRNA-1"/>
    <property type="gene ID" value="TASK_0000148001"/>
</dbReference>
<sequence length="79" mass="8581">MALAIFQWHRFTTLFPCHDEVEAALKKKASGGKIKVEDVLASIGSLGVSTDAVDRYLKEHKDSEGMVDLAGATKFISSL</sequence>